<feature type="repeat" description="WD" evidence="1">
    <location>
        <begin position="110"/>
        <end position="152"/>
    </location>
</feature>
<dbReference type="PROSITE" id="PS50294">
    <property type="entry name" value="WD_REPEATS_REGION"/>
    <property type="match status" value="1"/>
</dbReference>
<feature type="compositionally biased region" description="Low complexity" evidence="2">
    <location>
        <begin position="1037"/>
        <end position="1046"/>
    </location>
</feature>
<dbReference type="GO" id="GO:0080008">
    <property type="term" value="C:Cul4-RING E3 ubiquitin ligase complex"/>
    <property type="evidence" value="ECO:0007669"/>
    <property type="project" value="TreeGrafter"/>
</dbReference>
<dbReference type="PROSITE" id="PS50082">
    <property type="entry name" value="WD_REPEATS_2"/>
    <property type="match status" value="1"/>
</dbReference>
<dbReference type="AlphaFoldDB" id="A0A482WY96"/>
<feature type="region of interest" description="Disordered" evidence="2">
    <location>
        <begin position="598"/>
        <end position="677"/>
    </location>
</feature>
<protein>
    <submittedName>
        <fullName evidence="3">Uncharacterized protein</fullName>
    </submittedName>
</protein>
<dbReference type="SMR" id="A0A482WY96"/>
<feature type="region of interest" description="Disordered" evidence="2">
    <location>
        <begin position="899"/>
        <end position="989"/>
    </location>
</feature>
<feature type="compositionally biased region" description="Low complexity" evidence="2">
    <location>
        <begin position="530"/>
        <end position="547"/>
    </location>
</feature>
<dbReference type="GO" id="GO:0000423">
    <property type="term" value="P:mitophagy"/>
    <property type="evidence" value="ECO:0007669"/>
    <property type="project" value="TreeGrafter"/>
</dbReference>
<evidence type="ECO:0000313" key="4">
    <source>
        <dbReference type="Proteomes" id="UP000291343"/>
    </source>
</evidence>
<organism evidence="3 4">
    <name type="scientific">Laodelphax striatellus</name>
    <name type="common">Small brown planthopper</name>
    <name type="synonym">Delphax striatella</name>
    <dbReference type="NCBI Taxonomy" id="195883"/>
    <lineage>
        <taxon>Eukaryota</taxon>
        <taxon>Metazoa</taxon>
        <taxon>Ecdysozoa</taxon>
        <taxon>Arthropoda</taxon>
        <taxon>Hexapoda</taxon>
        <taxon>Insecta</taxon>
        <taxon>Pterygota</taxon>
        <taxon>Neoptera</taxon>
        <taxon>Paraneoptera</taxon>
        <taxon>Hemiptera</taxon>
        <taxon>Auchenorrhyncha</taxon>
        <taxon>Fulgoroidea</taxon>
        <taxon>Delphacidae</taxon>
        <taxon>Criomorphinae</taxon>
        <taxon>Laodelphax</taxon>
    </lineage>
</organism>
<dbReference type="InterPro" id="IPR015943">
    <property type="entry name" value="WD40/YVTN_repeat-like_dom_sf"/>
</dbReference>
<feature type="compositionally biased region" description="Basic and acidic residues" evidence="2">
    <location>
        <begin position="731"/>
        <end position="752"/>
    </location>
</feature>
<feature type="region of interest" description="Disordered" evidence="2">
    <location>
        <begin position="316"/>
        <end position="384"/>
    </location>
</feature>
<feature type="compositionally biased region" description="Low complexity" evidence="2">
    <location>
        <begin position="842"/>
        <end position="877"/>
    </location>
</feature>
<feature type="compositionally biased region" description="Pro residues" evidence="2">
    <location>
        <begin position="236"/>
        <end position="246"/>
    </location>
</feature>
<reference evidence="3 4" key="1">
    <citation type="journal article" date="2017" name="Gigascience">
        <title>Genome sequence of the small brown planthopper, Laodelphax striatellus.</title>
        <authorList>
            <person name="Zhu J."/>
            <person name="Jiang F."/>
            <person name="Wang X."/>
            <person name="Yang P."/>
            <person name="Bao Y."/>
            <person name="Zhao W."/>
            <person name="Wang W."/>
            <person name="Lu H."/>
            <person name="Wang Q."/>
            <person name="Cui N."/>
            <person name="Li J."/>
            <person name="Chen X."/>
            <person name="Luo L."/>
            <person name="Yu J."/>
            <person name="Kang L."/>
            <person name="Cui F."/>
        </authorList>
    </citation>
    <scope>NUCLEOTIDE SEQUENCE [LARGE SCALE GENOMIC DNA]</scope>
    <source>
        <strain evidence="3">Lst14</strain>
    </source>
</reference>
<feature type="compositionally biased region" description="Low complexity" evidence="2">
    <location>
        <begin position="641"/>
        <end position="665"/>
    </location>
</feature>
<dbReference type="InterPro" id="IPR052596">
    <property type="entry name" value="AMBRA1_autophagy"/>
</dbReference>
<dbReference type="Proteomes" id="UP000291343">
    <property type="component" value="Unassembled WGS sequence"/>
</dbReference>
<feature type="compositionally biased region" description="Polar residues" evidence="2">
    <location>
        <begin position="491"/>
        <end position="500"/>
    </location>
</feature>
<dbReference type="SUPFAM" id="SSF50978">
    <property type="entry name" value="WD40 repeat-like"/>
    <property type="match status" value="2"/>
</dbReference>
<feature type="region of interest" description="Disordered" evidence="2">
    <location>
        <begin position="226"/>
        <end position="263"/>
    </location>
</feature>
<evidence type="ECO:0000313" key="3">
    <source>
        <dbReference type="EMBL" id="RZF38504.1"/>
    </source>
</evidence>
<dbReference type="InterPro" id="IPR001680">
    <property type="entry name" value="WD40_rpt"/>
</dbReference>
<accession>A0A482WY96</accession>
<evidence type="ECO:0000256" key="2">
    <source>
        <dbReference type="SAM" id="MobiDB-lite"/>
    </source>
</evidence>
<feature type="compositionally biased region" description="Gly residues" evidence="2">
    <location>
        <begin position="959"/>
        <end position="987"/>
    </location>
</feature>
<evidence type="ECO:0000256" key="1">
    <source>
        <dbReference type="PROSITE-ProRule" id="PRU00221"/>
    </source>
</evidence>
<dbReference type="EMBL" id="QKKF02022243">
    <property type="protein sequence ID" value="RZF38504.1"/>
    <property type="molecule type" value="Genomic_DNA"/>
</dbReference>
<dbReference type="OrthoDB" id="6363363at2759"/>
<name>A0A482WY96_LAOST</name>
<proteinExistence type="predicted"/>
<feature type="compositionally biased region" description="Low complexity" evidence="2">
    <location>
        <begin position="344"/>
        <end position="382"/>
    </location>
</feature>
<feature type="region of interest" description="Disordered" evidence="2">
    <location>
        <begin position="726"/>
        <end position="763"/>
    </location>
</feature>
<feature type="compositionally biased region" description="Polar residues" evidence="2">
    <location>
        <begin position="247"/>
        <end position="258"/>
    </location>
</feature>
<feature type="compositionally biased region" description="Low complexity" evidence="2">
    <location>
        <begin position="1060"/>
        <end position="1073"/>
    </location>
</feature>
<dbReference type="SMART" id="SM00320">
    <property type="entry name" value="WD40"/>
    <property type="match status" value="5"/>
</dbReference>
<sequence length="1278" mass="139785">MEDEDEKDANITKPVVENITGFNKSIPNCCFNRELGKKLKSNKIPTEFQLAAEENLITRLHDEFKCQLPDIPKSTFLMVFSPDGKRVASTHGNHNVYVTDLTSGKNIKTLTGHPRTPWCIAFHPSSNQILATGCLGGQVRVWDLHGGSEIWNAESFSVIASLAFHPVDRMLVIASYNELHFWDWSQPEPFAKCYTGNEKEKVKYVAFDQLGHKLITGVTNAPARGPTMWDRVAAPAPQPPQPPPPQTTQSDPANRPPQSHNPPICYRYMVEQYEQLVQRFYDFSRARTMPTVLSAESEAAERQLLNRVNEILDRPLPERPRRGFSVSRRSAFQPRAGANFKNISQPNSSGGQQASASTRQSSSSPRQSSSSSRQPNSSSRQPELADVISVRYGIQILSRQIDDMQRLCRARLEVLQLQQVRRMWDDLQSRIYELHGNVRELNAGRAAGGGGSSSSNVEQPEAAAAAATADASRSRSSSSSSAALAAAGDQVPSSRRTAATSRAGDSGNEESDNDRGQDLITDDESDSEQPAAASSRPPPAAAAAASSHNRYHRFTNRVPRPLNRHRNIHLPGAGSRMNERNSFRFLLNINRRRFANGQQGVYRGDRGSESSRVESGDSSTGTSEREGGTPRGVKRKLFARGAAAGAGASTSSAQAQAAAGPSTSSEPVASNRTFDEMRTTMRCVETMRETIMQLESMVWRQRERNTLRNLRLSRFTRQREERMLRNLWDTESSHESGRDEQSEGDSAQRNETSEDTNAANDHTRRRARHILMVMVDSLTQLFEQDCVSRGQSNEALHNRIYYFYVLLQLALNLTELLLAKLVSSSQLRFVRQEIESLDRRSAGGSSRPAGQASSSQPAAAAGAGAASTEGSAATASGDPVTRSILRLRLRQNRMRCNARREACGQHPRCGSSSQHPTARDARRSSANPPSGGTTTTTTTTNSAVTGNAVPNRGTSTTTAGGGAEAGGEGGTSSGGGGGDGSSSGGGRSMPYRIRIRNAMLAHRLSVPVVRVNDLPAPDPVVNPPHRPRPPSPPLPFNPFSRFLNFPYNRSSNPLDDSSEDSSPQDQQQQQQQQNHRSGESFLLMRGYSQNAESVADTLLSMSITHRIQVWDFSTFNIPDISNTEKNLVVNECRIHNDASVDVSRDGHLLVTLLPSGRISMLGVYSLQWGTLGQLLYRTSFEQNAVSVSLSPTARHLVVGLGSRGVGYVNPERSRHSLAQIFRLEGAQHGGTSQGRLKLLRSLDPAFGGLVSLNCIRWAPNPGQGLVYGTNTGELKLLR</sequence>
<feature type="compositionally biased region" description="Low complexity" evidence="2">
    <location>
        <begin position="462"/>
        <end position="487"/>
    </location>
</feature>
<keyword evidence="4" id="KW-1185">Reference proteome</keyword>
<feature type="region of interest" description="Disordered" evidence="2">
    <location>
        <begin position="445"/>
        <end position="576"/>
    </location>
</feature>
<gene>
    <name evidence="3" type="ORF">LSTR_LSTR006099</name>
</gene>
<comment type="caution">
    <text evidence="3">The sequence shown here is derived from an EMBL/GenBank/DDBJ whole genome shotgun (WGS) entry which is preliminary data.</text>
</comment>
<dbReference type="Gene3D" id="2.130.10.10">
    <property type="entry name" value="YVTN repeat-like/Quinoprotein amine dehydrogenase"/>
    <property type="match status" value="2"/>
</dbReference>
<dbReference type="Pfam" id="PF00400">
    <property type="entry name" value="WD40"/>
    <property type="match status" value="1"/>
</dbReference>
<dbReference type="GO" id="GO:1990756">
    <property type="term" value="F:ubiquitin-like ligase-substrate adaptor activity"/>
    <property type="evidence" value="ECO:0007669"/>
    <property type="project" value="TreeGrafter"/>
</dbReference>
<feature type="region of interest" description="Disordered" evidence="2">
    <location>
        <begin position="837"/>
        <end position="879"/>
    </location>
</feature>
<dbReference type="STRING" id="195883.A0A482WY96"/>
<feature type="compositionally biased region" description="Low complexity" evidence="2">
    <location>
        <begin position="925"/>
        <end position="958"/>
    </location>
</feature>
<feature type="region of interest" description="Disordered" evidence="2">
    <location>
        <begin position="1019"/>
        <end position="1076"/>
    </location>
</feature>
<dbReference type="PANTHER" id="PTHR22874:SF1">
    <property type="entry name" value="ACTIVATING MOLECULE IN BECN1-REGULATED AUTOPHAGY PROTEIN 1"/>
    <property type="match status" value="1"/>
</dbReference>
<keyword evidence="1" id="KW-0853">WD repeat</keyword>
<dbReference type="GO" id="GO:0000045">
    <property type="term" value="P:autophagosome assembly"/>
    <property type="evidence" value="ECO:0007669"/>
    <property type="project" value="TreeGrafter"/>
</dbReference>
<dbReference type="PANTHER" id="PTHR22874">
    <property type="entry name" value="ACTIVATING MOLECULE IN BECN1-REGULATED AUTOPHAGY PROTEIN 1"/>
    <property type="match status" value="1"/>
</dbReference>
<dbReference type="InterPro" id="IPR036322">
    <property type="entry name" value="WD40_repeat_dom_sf"/>
</dbReference>
<dbReference type="InParanoid" id="A0A482WY96"/>
<feature type="compositionally biased region" description="Pro residues" evidence="2">
    <location>
        <begin position="1019"/>
        <end position="1036"/>
    </location>
</feature>
<feature type="compositionally biased region" description="Basic and acidic residues" evidence="2">
    <location>
        <begin position="603"/>
        <end position="615"/>
    </location>
</feature>